<dbReference type="PANTHER" id="PTHR33332">
    <property type="entry name" value="REVERSE TRANSCRIPTASE DOMAIN-CONTAINING PROTEIN"/>
    <property type="match status" value="1"/>
</dbReference>
<reference evidence="3 4" key="1">
    <citation type="submission" date="2024-06" db="EMBL/GenBank/DDBJ databases">
        <title>The draft genome of Grus japonensis, version 3.</title>
        <authorList>
            <person name="Nabeshima K."/>
            <person name="Suzuki S."/>
            <person name="Onuma M."/>
        </authorList>
    </citation>
    <scope>NUCLEOTIDE SEQUENCE [LARGE SCALE GENOMIC DNA]</scope>
    <source>
        <strain evidence="3 4">451A</strain>
    </source>
</reference>
<name>A0ABC9WL32_GRUJA</name>
<proteinExistence type="predicted"/>
<dbReference type="Proteomes" id="UP001623348">
    <property type="component" value="Unassembled WGS sequence"/>
</dbReference>
<organism evidence="3 4">
    <name type="scientific">Grus japonensis</name>
    <name type="common">Japanese crane</name>
    <name type="synonym">Red-crowned crane</name>
    <dbReference type="NCBI Taxonomy" id="30415"/>
    <lineage>
        <taxon>Eukaryota</taxon>
        <taxon>Metazoa</taxon>
        <taxon>Chordata</taxon>
        <taxon>Craniata</taxon>
        <taxon>Vertebrata</taxon>
        <taxon>Euteleostomi</taxon>
        <taxon>Archelosauria</taxon>
        <taxon>Archosauria</taxon>
        <taxon>Dinosauria</taxon>
        <taxon>Saurischia</taxon>
        <taxon>Theropoda</taxon>
        <taxon>Coelurosauria</taxon>
        <taxon>Aves</taxon>
        <taxon>Neognathae</taxon>
        <taxon>Neoaves</taxon>
        <taxon>Gruiformes</taxon>
        <taxon>Gruidae</taxon>
        <taxon>Grus</taxon>
    </lineage>
</organism>
<sequence length="241" mass="26824">MVPHCLLLEKLKCYGLDKWSMWWVGRWLMGCTQRVMVNSSLSNWPPVTSGVPRGSTLGPRLSNIFISDLDEGSKCTLMKFADDTKLSEEADASERRATLQEDLNKLEEWANKNLMKFNKDKCKVLHLGKHNPGLWIGDCDPPGWRAALRKGTWGSWWTTSSIGVKSVLQRQSKPTGCWVASTRASPAEIKKSLSHSTQCLPGHTWNTVFSFGPHYAKICGQAEEGPGKGHQGDQRTGKPAV</sequence>
<dbReference type="Pfam" id="PF00078">
    <property type="entry name" value="RVT_1"/>
    <property type="match status" value="1"/>
</dbReference>
<evidence type="ECO:0000256" key="1">
    <source>
        <dbReference type="SAM" id="MobiDB-lite"/>
    </source>
</evidence>
<dbReference type="EMBL" id="BAAFJT010000003">
    <property type="protein sequence ID" value="GAB0186179.1"/>
    <property type="molecule type" value="Genomic_DNA"/>
</dbReference>
<dbReference type="AlphaFoldDB" id="A0ABC9WL32"/>
<evidence type="ECO:0000313" key="3">
    <source>
        <dbReference type="EMBL" id="GAB0186179.1"/>
    </source>
</evidence>
<keyword evidence="4" id="KW-1185">Reference proteome</keyword>
<dbReference type="InterPro" id="IPR000477">
    <property type="entry name" value="RT_dom"/>
</dbReference>
<evidence type="ECO:0000313" key="4">
    <source>
        <dbReference type="Proteomes" id="UP001623348"/>
    </source>
</evidence>
<comment type="caution">
    <text evidence="3">The sequence shown here is derived from an EMBL/GenBank/DDBJ whole genome shotgun (WGS) entry which is preliminary data.</text>
</comment>
<feature type="region of interest" description="Disordered" evidence="1">
    <location>
        <begin position="222"/>
        <end position="241"/>
    </location>
</feature>
<dbReference type="PROSITE" id="PS50878">
    <property type="entry name" value="RT_POL"/>
    <property type="match status" value="1"/>
</dbReference>
<feature type="compositionally biased region" description="Basic and acidic residues" evidence="1">
    <location>
        <begin position="225"/>
        <end position="241"/>
    </location>
</feature>
<gene>
    <name evidence="3" type="ORF">GRJ2_001083200</name>
</gene>
<feature type="domain" description="Reverse transcriptase" evidence="2">
    <location>
        <begin position="1"/>
        <end position="140"/>
    </location>
</feature>
<evidence type="ECO:0000259" key="2">
    <source>
        <dbReference type="PROSITE" id="PS50878"/>
    </source>
</evidence>
<protein>
    <submittedName>
        <fullName evidence="3">Mitochondrial enolase superfamily member 1</fullName>
    </submittedName>
</protein>
<accession>A0ABC9WL32</accession>